<evidence type="ECO:0000256" key="1">
    <source>
        <dbReference type="SAM" id="SignalP"/>
    </source>
</evidence>
<sequence length="294" mass="32148">MKTKRSYFFNCITFIIFLFGSSCSNKDNDLTPKSPVINSFAPTEATIGQTITITGNNFGTDPSQVTITFENGISLKPKTVTTTMIVFDVPPGMTTSNFNISIISNGGILTVKSSNALTIKYLLTIIGLSTEAGSSIVSSDKSTLLSTDINSATSRIMTNKDAAGESYQTELVHAEKASLSFLDNKHITATFPPMNPADTTTIPYIRYTHKDDATKTIKEYRAYIRNNKVAIPTLTRFASKDKITGDRVSVTVIGYDVGMLLLSSDTDFNPNITVSDFINTFKASNQKIYQLKEN</sequence>
<dbReference type="Gene3D" id="2.60.40.10">
    <property type="entry name" value="Immunoglobulins"/>
    <property type="match status" value="1"/>
</dbReference>
<dbReference type="EMBL" id="LMZQ01000003">
    <property type="protein sequence ID" value="KRT17221.1"/>
    <property type="molecule type" value="Genomic_DNA"/>
</dbReference>
<name>A0A0T5VVJ7_9SPHI</name>
<keyword evidence="1" id="KW-0732">Signal</keyword>
<keyword evidence="4" id="KW-1185">Reference proteome</keyword>
<reference evidence="3 4" key="1">
    <citation type="submission" date="2015-11" db="EMBL/GenBank/DDBJ databases">
        <title>Sequence of Pedobacter ginsenosidimutans.</title>
        <authorList>
            <person name="Carson E."/>
            <person name="Keyser V."/>
            <person name="Newman J."/>
            <person name="Miller J."/>
        </authorList>
    </citation>
    <scope>NUCLEOTIDE SEQUENCE [LARGE SCALE GENOMIC DNA]</scope>
    <source>
        <strain evidence="3 4">KACC 14530</strain>
    </source>
</reference>
<dbReference type="Proteomes" id="UP000051950">
    <property type="component" value="Unassembled WGS sequence"/>
</dbReference>
<dbReference type="RefSeq" id="WP_057931456.1">
    <property type="nucleotide sequence ID" value="NZ_LMZQ01000003.1"/>
</dbReference>
<dbReference type="SMART" id="SM00429">
    <property type="entry name" value="IPT"/>
    <property type="match status" value="1"/>
</dbReference>
<accession>A0A0T5VVJ7</accession>
<dbReference type="SUPFAM" id="SSF81296">
    <property type="entry name" value="E set domains"/>
    <property type="match status" value="1"/>
</dbReference>
<evidence type="ECO:0000259" key="2">
    <source>
        <dbReference type="SMART" id="SM00429"/>
    </source>
</evidence>
<evidence type="ECO:0000313" key="4">
    <source>
        <dbReference type="Proteomes" id="UP000051950"/>
    </source>
</evidence>
<proteinExistence type="predicted"/>
<dbReference type="InterPro" id="IPR013783">
    <property type="entry name" value="Ig-like_fold"/>
</dbReference>
<evidence type="ECO:0000313" key="3">
    <source>
        <dbReference type="EMBL" id="KRT17221.1"/>
    </source>
</evidence>
<dbReference type="InterPro" id="IPR002909">
    <property type="entry name" value="IPT_dom"/>
</dbReference>
<dbReference type="AlphaFoldDB" id="A0A0T5VVJ7"/>
<dbReference type="InterPro" id="IPR014756">
    <property type="entry name" value="Ig_E-set"/>
</dbReference>
<feature type="signal peptide" evidence="1">
    <location>
        <begin position="1"/>
        <end position="26"/>
    </location>
</feature>
<comment type="caution">
    <text evidence="3">The sequence shown here is derived from an EMBL/GenBank/DDBJ whole genome shotgun (WGS) entry which is preliminary data.</text>
</comment>
<protein>
    <recommendedName>
        <fullName evidence="2">IPT/TIG domain-containing protein</fullName>
    </recommendedName>
</protein>
<dbReference type="Pfam" id="PF01833">
    <property type="entry name" value="TIG"/>
    <property type="match status" value="1"/>
</dbReference>
<feature type="domain" description="IPT/TIG" evidence="2">
    <location>
        <begin position="34"/>
        <end position="122"/>
    </location>
</feature>
<organism evidence="3 4">
    <name type="scientific">Pedobacter ginsenosidimutans</name>
    <dbReference type="NCBI Taxonomy" id="687842"/>
    <lineage>
        <taxon>Bacteria</taxon>
        <taxon>Pseudomonadati</taxon>
        <taxon>Bacteroidota</taxon>
        <taxon>Sphingobacteriia</taxon>
        <taxon>Sphingobacteriales</taxon>
        <taxon>Sphingobacteriaceae</taxon>
        <taxon>Pedobacter</taxon>
    </lineage>
</organism>
<gene>
    <name evidence="3" type="ORF">ASU31_05995</name>
</gene>
<dbReference type="PROSITE" id="PS51257">
    <property type="entry name" value="PROKAR_LIPOPROTEIN"/>
    <property type="match status" value="1"/>
</dbReference>
<feature type="chain" id="PRO_5006665777" description="IPT/TIG domain-containing protein" evidence="1">
    <location>
        <begin position="27"/>
        <end position="294"/>
    </location>
</feature>